<organism evidence="2 3">
    <name type="scientific">Aegilops tauschii subsp. strangulata</name>
    <name type="common">Goatgrass</name>
    <dbReference type="NCBI Taxonomy" id="200361"/>
    <lineage>
        <taxon>Eukaryota</taxon>
        <taxon>Viridiplantae</taxon>
        <taxon>Streptophyta</taxon>
        <taxon>Embryophyta</taxon>
        <taxon>Tracheophyta</taxon>
        <taxon>Spermatophyta</taxon>
        <taxon>Magnoliopsida</taxon>
        <taxon>Liliopsida</taxon>
        <taxon>Poales</taxon>
        <taxon>Poaceae</taxon>
        <taxon>BOP clade</taxon>
        <taxon>Pooideae</taxon>
        <taxon>Triticodae</taxon>
        <taxon>Triticeae</taxon>
        <taxon>Triticinae</taxon>
        <taxon>Aegilops</taxon>
    </lineage>
</organism>
<evidence type="ECO:0000313" key="2">
    <source>
        <dbReference type="EnsemblPlants" id="AET2Gv20915900.1"/>
    </source>
</evidence>
<dbReference type="PANTHER" id="PTHR19446">
    <property type="entry name" value="REVERSE TRANSCRIPTASES"/>
    <property type="match status" value="1"/>
</dbReference>
<reference evidence="2" key="3">
    <citation type="journal article" date="2017" name="Nature">
        <title>Genome sequence of the progenitor of the wheat D genome Aegilops tauschii.</title>
        <authorList>
            <person name="Luo M.C."/>
            <person name="Gu Y.Q."/>
            <person name="Puiu D."/>
            <person name="Wang H."/>
            <person name="Twardziok S.O."/>
            <person name="Deal K.R."/>
            <person name="Huo N."/>
            <person name="Zhu T."/>
            <person name="Wang L."/>
            <person name="Wang Y."/>
            <person name="McGuire P.E."/>
            <person name="Liu S."/>
            <person name="Long H."/>
            <person name="Ramasamy R.K."/>
            <person name="Rodriguez J.C."/>
            <person name="Van S.L."/>
            <person name="Yuan L."/>
            <person name="Wang Z."/>
            <person name="Xia Z."/>
            <person name="Xiao L."/>
            <person name="Anderson O.D."/>
            <person name="Ouyang S."/>
            <person name="Liang Y."/>
            <person name="Zimin A.V."/>
            <person name="Pertea G."/>
            <person name="Qi P."/>
            <person name="Bennetzen J.L."/>
            <person name="Dai X."/>
            <person name="Dawson M.W."/>
            <person name="Muller H.G."/>
            <person name="Kugler K."/>
            <person name="Rivarola-Duarte L."/>
            <person name="Spannagl M."/>
            <person name="Mayer K.F.X."/>
            <person name="Lu F.H."/>
            <person name="Bevan M.W."/>
            <person name="Leroy P."/>
            <person name="Li P."/>
            <person name="You F.M."/>
            <person name="Sun Q."/>
            <person name="Liu Z."/>
            <person name="Lyons E."/>
            <person name="Wicker T."/>
            <person name="Salzberg S.L."/>
            <person name="Devos K.M."/>
            <person name="Dvorak J."/>
        </authorList>
    </citation>
    <scope>NUCLEOTIDE SEQUENCE [LARGE SCALE GENOMIC DNA]</scope>
    <source>
        <strain evidence="2">cv. AL8/78</strain>
    </source>
</reference>
<reference evidence="3" key="1">
    <citation type="journal article" date="2014" name="Science">
        <title>Ancient hybridizations among the ancestral genomes of bread wheat.</title>
        <authorList>
            <consortium name="International Wheat Genome Sequencing Consortium,"/>
            <person name="Marcussen T."/>
            <person name="Sandve S.R."/>
            <person name="Heier L."/>
            <person name="Spannagl M."/>
            <person name="Pfeifer M."/>
            <person name="Jakobsen K.S."/>
            <person name="Wulff B.B."/>
            <person name="Steuernagel B."/>
            <person name="Mayer K.F."/>
            <person name="Olsen O.A."/>
        </authorList>
    </citation>
    <scope>NUCLEOTIDE SEQUENCE [LARGE SCALE GENOMIC DNA]</scope>
    <source>
        <strain evidence="3">cv. AL8/78</strain>
    </source>
</reference>
<dbReference type="STRING" id="200361.A0A453CPK7"/>
<dbReference type="InterPro" id="IPR000477">
    <property type="entry name" value="RT_dom"/>
</dbReference>
<name>A0A453CPK7_AEGTS</name>
<reference evidence="2" key="4">
    <citation type="submission" date="2019-03" db="UniProtKB">
        <authorList>
            <consortium name="EnsemblPlants"/>
        </authorList>
    </citation>
    <scope>IDENTIFICATION</scope>
</reference>
<dbReference type="AlphaFoldDB" id="A0A453CPK7"/>
<dbReference type="Proteomes" id="UP000015105">
    <property type="component" value="Chromosome 2D"/>
</dbReference>
<evidence type="ECO:0000259" key="1">
    <source>
        <dbReference type="Pfam" id="PF00078"/>
    </source>
</evidence>
<reference evidence="2" key="5">
    <citation type="journal article" date="2021" name="G3 (Bethesda)">
        <title>Aegilops tauschii genome assembly Aet v5.0 features greater sequence contiguity and improved annotation.</title>
        <authorList>
            <person name="Wang L."/>
            <person name="Zhu T."/>
            <person name="Rodriguez J.C."/>
            <person name="Deal K.R."/>
            <person name="Dubcovsky J."/>
            <person name="McGuire P.E."/>
            <person name="Lux T."/>
            <person name="Spannagl M."/>
            <person name="Mayer K.F.X."/>
            <person name="Baldrich P."/>
            <person name="Meyers B.C."/>
            <person name="Huo N."/>
            <person name="Gu Y.Q."/>
            <person name="Zhou H."/>
            <person name="Devos K.M."/>
            <person name="Bennetzen J.L."/>
            <person name="Unver T."/>
            <person name="Budak H."/>
            <person name="Gulick P.J."/>
            <person name="Galiba G."/>
            <person name="Kalapos B."/>
            <person name="Nelson D.R."/>
            <person name="Li P."/>
            <person name="You F.M."/>
            <person name="Luo M.C."/>
            <person name="Dvorak J."/>
        </authorList>
    </citation>
    <scope>NUCLEOTIDE SEQUENCE [LARGE SCALE GENOMIC DNA]</scope>
    <source>
        <strain evidence="2">cv. AL8/78</strain>
    </source>
</reference>
<dbReference type="SUPFAM" id="SSF56672">
    <property type="entry name" value="DNA/RNA polymerases"/>
    <property type="match status" value="1"/>
</dbReference>
<dbReference type="InterPro" id="IPR043502">
    <property type="entry name" value="DNA/RNA_pol_sf"/>
</dbReference>
<dbReference type="EnsemblPlants" id="AET2Gv20915900.1">
    <property type="protein sequence ID" value="AET2Gv20915900.1"/>
    <property type="gene ID" value="AET2Gv20915900"/>
</dbReference>
<dbReference type="Pfam" id="PF00078">
    <property type="entry name" value="RVT_1"/>
    <property type="match status" value="1"/>
</dbReference>
<dbReference type="Gramene" id="AET2Gv20915900.1">
    <property type="protein sequence ID" value="AET2Gv20915900.1"/>
    <property type="gene ID" value="AET2Gv20915900"/>
</dbReference>
<accession>A0A453CPK7</accession>
<sequence>MPSDKAPGPDGFTGLFFKRCWNIVKADLMRVINHFDSLHTSNLQWLNSANVVLQPKKEGAERIADYRPISLIHAITKIIAKVLSLRLAPHMTKLVSNAQSAFIKTRSIHDNFMYVRNLAWRLHKSKTPSLLFKLDIRKAFDTVKWEYLLDLLQRRGCPSKFRD</sequence>
<feature type="domain" description="Reverse transcriptase" evidence="1">
    <location>
        <begin position="56"/>
        <end position="160"/>
    </location>
</feature>
<proteinExistence type="predicted"/>
<protein>
    <recommendedName>
        <fullName evidence="1">Reverse transcriptase domain-containing protein</fullName>
    </recommendedName>
</protein>
<evidence type="ECO:0000313" key="3">
    <source>
        <dbReference type="Proteomes" id="UP000015105"/>
    </source>
</evidence>
<reference evidence="3" key="2">
    <citation type="journal article" date="2017" name="Nat. Plants">
        <title>The Aegilops tauschii genome reveals multiple impacts of transposons.</title>
        <authorList>
            <person name="Zhao G."/>
            <person name="Zou C."/>
            <person name="Li K."/>
            <person name="Wang K."/>
            <person name="Li T."/>
            <person name="Gao L."/>
            <person name="Zhang X."/>
            <person name="Wang H."/>
            <person name="Yang Z."/>
            <person name="Liu X."/>
            <person name="Jiang W."/>
            <person name="Mao L."/>
            <person name="Kong X."/>
            <person name="Jiao Y."/>
            <person name="Jia J."/>
        </authorList>
    </citation>
    <scope>NUCLEOTIDE SEQUENCE [LARGE SCALE GENOMIC DNA]</scope>
    <source>
        <strain evidence="3">cv. AL8/78</strain>
    </source>
</reference>
<keyword evidence="3" id="KW-1185">Reference proteome</keyword>